<keyword evidence="4 6" id="KW-0472">Membrane</keyword>
<dbReference type="Pfam" id="PF03798">
    <property type="entry name" value="TRAM_LAG1_CLN8"/>
    <property type="match status" value="1"/>
</dbReference>
<keyword evidence="12" id="KW-1185">Reference proteome</keyword>
<evidence type="ECO:0000256" key="1">
    <source>
        <dbReference type="ARBA" id="ARBA00004141"/>
    </source>
</evidence>
<dbReference type="InParanoid" id="A0A7C8IMN2"/>
<protein>
    <recommendedName>
        <fullName evidence="10">TLC domain-containing protein</fullName>
    </recommendedName>
</protein>
<dbReference type="PANTHER" id="PTHR35779:SF1">
    <property type="entry name" value="PH-RESPONSE REGULATOR PROTEIN PALH_RIM21"/>
    <property type="match status" value="1"/>
</dbReference>
<dbReference type="InterPro" id="IPR014844">
    <property type="entry name" value="PalH"/>
</dbReference>
<feature type="transmembrane region" description="Helical" evidence="8">
    <location>
        <begin position="746"/>
        <end position="772"/>
    </location>
</feature>
<dbReference type="GO" id="GO:0071467">
    <property type="term" value="P:cellular response to pH"/>
    <property type="evidence" value="ECO:0007669"/>
    <property type="project" value="TreeGrafter"/>
</dbReference>
<dbReference type="SMART" id="SM00724">
    <property type="entry name" value="TLC"/>
    <property type="match status" value="1"/>
</dbReference>
<reference evidence="11 12" key="1">
    <citation type="submission" date="2019-12" db="EMBL/GenBank/DDBJ databases">
        <title>Draft genome sequence of the ascomycete Xylaria multiplex DSM 110363.</title>
        <authorList>
            <person name="Buettner E."/>
            <person name="Kellner H."/>
        </authorList>
    </citation>
    <scope>NUCLEOTIDE SEQUENCE [LARGE SCALE GENOMIC DNA]</scope>
    <source>
        <strain evidence="11 12">DSM 110363</strain>
    </source>
</reference>
<feature type="transmembrane region" description="Helical" evidence="8">
    <location>
        <begin position="286"/>
        <end position="310"/>
    </location>
</feature>
<feature type="transmembrane region" description="Helical" evidence="8">
    <location>
        <begin position="564"/>
        <end position="586"/>
    </location>
</feature>
<accession>A0A7C8IMN2</accession>
<dbReference type="Proteomes" id="UP000481858">
    <property type="component" value="Unassembled WGS sequence"/>
</dbReference>
<proteinExistence type="inferred from homology"/>
<keyword evidence="3 8" id="KW-1133">Transmembrane helix</keyword>
<dbReference type="InterPro" id="IPR006634">
    <property type="entry name" value="TLC-dom"/>
</dbReference>
<comment type="subcellular location">
    <subcellularLocation>
        <location evidence="1">Membrane</location>
        <topology evidence="1">Multi-pass membrane protein</topology>
    </subcellularLocation>
</comment>
<dbReference type="EMBL" id="WUBL01000159">
    <property type="protein sequence ID" value="KAF2964265.1"/>
    <property type="molecule type" value="Genomic_DNA"/>
</dbReference>
<gene>
    <name evidence="11" type="ORF">GQX73_g9314</name>
</gene>
<evidence type="ECO:0000256" key="8">
    <source>
        <dbReference type="SAM" id="Phobius"/>
    </source>
</evidence>
<sequence>MSAPCAPLTLAASGVFSIVGATPTILAANAVYLPPCATVAALAHRAIIVTGGVSTDETESLEAPDYSDFRTPFYATIFPSCYVLAATTVLAYMLLIMLVIAPRSFLDGGVVTLGRGGFTNGHSNGITIGDRPWLQKIATLLVAVSLTIATVDTFRVAEDQYLQGYQDAHKLQTQVLGGTQLKIIQLISDTFLWLAQAQTLIRLFPRQREKIIIKWTAFALISLDVIFGALNSFQYMGSNGFKPRQFTEAVPALSYLFQLSLGLLYAAWVIYYAITKKRYAFYHPLMKNISLMATLSIVSLLVPVVFFVLDIAEPRFTGWGDYVRWVGAAAASVVVWEWVERIEALEREEKKDGVLGREVFDGDEMIDMTPSDLTWPRRRKNVRNNGNGDEGDNGGASSGNRDTVWPAMSSIAKRYRSRSDNSPSRVRTGTTPHASTTGRETGRFSQPPLWPSRPPPAVTPVSRTDTASADSTIYRSLSPPFNTSIEPPRSVAEQTTARRRPRKSSGLPAEIRAGDTGAPSLTSLASLQNNLSASPPRSSAADGIAKRGSKRRKARSLLRRFKHFALKHTWVLPLIILLVFGSVYAVNPSESNPVHRFIFLSYKLPREPGADPSTPIQYGKGPWDIAFVTFYTVVLSFTREFIMQEFLRPLAKKAGLKSRGKQARFMEQLYTAIYFGFLGPAGLYVMSRSPIWYFNTRAMYEDFPHKTHAAEFKFYYLFEAAYWAQQAIVLLLGLEERRKDFKELVGHHIVSLALIGLSYRFHFTYMGLAVYITHDISDFFLATSKTLNYIDHWATGPYFFVFMCVWAYLRHYLNLRILWSLFTEFKTVGPYELNWETQQYKCDISFVITLALLSSLQALNLFWWFFIVRIAYRFVVYQTAEDDRSEADMSEPEEIEASNGKTSTIQPLLNGKATGANGHANGSVVSRPNGIASKKKSTR</sequence>
<feature type="compositionally biased region" description="Acidic residues" evidence="7">
    <location>
        <begin position="887"/>
        <end position="896"/>
    </location>
</feature>
<dbReference type="PANTHER" id="PTHR35779">
    <property type="entry name" value="PH-RESPONSE REGULATOR PROTEIN PALH/RIM21"/>
    <property type="match status" value="1"/>
</dbReference>
<feature type="compositionally biased region" description="Pro residues" evidence="7">
    <location>
        <begin position="448"/>
        <end position="458"/>
    </location>
</feature>
<keyword evidence="9" id="KW-0732">Signal</keyword>
<keyword evidence="2 6" id="KW-0812">Transmembrane</keyword>
<organism evidence="11 12">
    <name type="scientific">Xylaria multiplex</name>
    <dbReference type="NCBI Taxonomy" id="323545"/>
    <lineage>
        <taxon>Eukaryota</taxon>
        <taxon>Fungi</taxon>
        <taxon>Dikarya</taxon>
        <taxon>Ascomycota</taxon>
        <taxon>Pezizomycotina</taxon>
        <taxon>Sordariomycetes</taxon>
        <taxon>Xylariomycetidae</taxon>
        <taxon>Xylariales</taxon>
        <taxon>Xylariaceae</taxon>
        <taxon>Xylaria</taxon>
    </lineage>
</organism>
<dbReference type="AlphaFoldDB" id="A0A7C8IMN2"/>
<evidence type="ECO:0000313" key="12">
    <source>
        <dbReference type="Proteomes" id="UP000481858"/>
    </source>
</evidence>
<feature type="transmembrane region" description="Helical" evidence="8">
    <location>
        <begin position="669"/>
        <end position="694"/>
    </location>
</feature>
<dbReference type="PROSITE" id="PS50922">
    <property type="entry name" value="TLC"/>
    <property type="match status" value="1"/>
</dbReference>
<feature type="transmembrane region" description="Helical" evidence="8">
    <location>
        <begin position="625"/>
        <end position="642"/>
    </location>
</feature>
<comment type="similarity">
    <text evidence="5">Belongs to the palH/RIM21 family.</text>
</comment>
<evidence type="ECO:0000256" key="4">
    <source>
        <dbReference type="ARBA" id="ARBA00023136"/>
    </source>
</evidence>
<feature type="compositionally biased region" description="Low complexity" evidence="7">
    <location>
        <begin position="520"/>
        <end position="534"/>
    </location>
</feature>
<evidence type="ECO:0000256" key="6">
    <source>
        <dbReference type="PROSITE-ProRule" id="PRU00205"/>
    </source>
</evidence>
<feature type="region of interest" description="Disordered" evidence="7">
    <location>
        <begin position="887"/>
        <end position="939"/>
    </location>
</feature>
<feature type="compositionally biased region" description="Polar residues" evidence="7">
    <location>
        <begin position="420"/>
        <end position="439"/>
    </location>
</feature>
<evidence type="ECO:0000256" key="2">
    <source>
        <dbReference type="ARBA" id="ARBA00022692"/>
    </source>
</evidence>
<feature type="compositionally biased region" description="Polar residues" evidence="7">
    <location>
        <begin position="461"/>
        <end position="485"/>
    </location>
</feature>
<evidence type="ECO:0000313" key="11">
    <source>
        <dbReference type="EMBL" id="KAF2964265.1"/>
    </source>
</evidence>
<feature type="transmembrane region" description="Helical" evidence="8">
    <location>
        <begin position="792"/>
        <end position="809"/>
    </location>
</feature>
<feature type="domain" description="TLC" evidence="10">
    <location>
        <begin position="660"/>
        <end position="876"/>
    </location>
</feature>
<evidence type="ECO:0000256" key="9">
    <source>
        <dbReference type="SAM" id="SignalP"/>
    </source>
</evidence>
<dbReference type="GO" id="GO:0005886">
    <property type="term" value="C:plasma membrane"/>
    <property type="evidence" value="ECO:0007669"/>
    <property type="project" value="TreeGrafter"/>
</dbReference>
<evidence type="ECO:0000256" key="3">
    <source>
        <dbReference type="ARBA" id="ARBA00022989"/>
    </source>
</evidence>
<feature type="transmembrane region" description="Helical" evidence="8">
    <location>
        <begin position="212"/>
        <end position="233"/>
    </location>
</feature>
<feature type="chain" id="PRO_5028824281" description="TLC domain-containing protein" evidence="9">
    <location>
        <begin position="22"/>
        <end position="939"/>
    </location>
</feature>
<dbReference type="OrthoDB" id="3053196at2759"/>
<evidence type="ECO:0000259" key="10">
    <source>
        <dbReference type="PROSITE" id="PS50922"/>
    </source>
</evidence>
<feature type="transmembrane region" description="Helical" evidence="8">
    <location>
        <begin position="714"/>
        <end position="734"/>
    </location>
</feature>
<feature type="transmembrane region" description="Helical" evidence="8">
    <location>
        <begin position="73"/>
        <end position="100"/>
    </location>
</feature>
<feature type="transmembrane region" description="Helical" evidence="8">
    <location>
        <begin position="253"/>
        <end position="274"/>
    </location>
</feature>
<comment type="caution">
    <text evidence="11">The sequence shown here is derived from an EMBL/GenBank/DDBJ whole genome shotgun (WGS) entry which is preliminary data.</text>
</comment>
<feature type="region of interest" description="Disordered" evidence="7">
    <location>
        <begin position="368"/>
        <end position="549"/>
    </location>
</feature>
<name>A0A7C8IMN2_9PEZI</name>
<dbReference type="Pfam" id="PF08733">
    <property type="entry name" value="PalH"/>
    <property type="match status" value="1"/>
</dbReference>
<evidence type="ECO:0000256" key="7">
    <source>
        <dbReference type="SAM" id="MobiDB-lite"/>
    </source>
</evidence>
<feature type="transmembrane region" description="Helical" evidence="8">
    <location>
        <begin position="844"/>
        <end position="866"/>
    </location>
</feature>
<feature type="signal peptide" evidence="9">
    <location>
        <begin position="1"/>
        <end position="21"/>
    </location>
</feature>
<evidence type="ECO:0000256" key="5">
    <source>
        <dbReference type="ARBA" id="ARBA00038109"/>
    </source>
</evidence>